<accession>A0A4V3XJU1</accession>
<evidence type="ECO:0000313" key="8">
    <source>
        <dbReference type="Proteomes" id="UP000306602"/>
    </source>
</evidence>
<dbReference type="Pfam" id="PF01266">
    <property type="entry name" value="DAO"/>
    <property type="match status" value="1"/>
</dbReference>
<evidence type="ECO:0000259" key="3">
    <source>
        <dbReference type="Pfam" id="PF01266"/>
    </source>
</evidence>
<dbReference type="SUPFAM" id="SSF103025">
    <property type="entry name" value="Folate-binding domain"/>
    <property type="match status" value="1"/>
</dbReference>
<dbReference type="SUPFAM" id="SSF51905">
    <property type="entry name" value="FAD/NAD(P)-binding domain"/>
    <property type="match status" value="1"/>
</dbReference>
<dbReference type="InterPro" id="IPR027266">
    <property type="entry name" value="TrmE/GcvT-like"/>
</dbReference>
<proteinExistence type="inferred from homology"/>
<dbReference type="Gene3D" id="3.30.9.10">
    <property type="entry name" value="D-Amino Acid Oxidase, subunit A, domain 2"/>
    <property type="match status" value="1"/>
</dbReference>
<dbReference type="InterPro" id="IPR028896">
    <property type="entry name" value="GcvT/YgfZ/DmdA"/>
</dbReference>
<evidence type="ECO:0000259" key="4">
    <source>
        <dbReference type="Pfam" id="PF01571"/>
    </source>
</evidence>
<keyword evidence="2" id="KW-0560">Oxidoreductase</keyword>
<feature type="domain" description="FAD dependent oxidoreductase central" evidence="6">
    <location>
        <begin position="369"/>
        <end position="422"/>
    </location>
</feature>
<evidence type="ECO:0000313" key="7">
    <source>
        <dbReference type="EMBL" id="THH34373.1"/>
    </source>
</evidence>
<organism evidence="7 8">
    <name type="scientific">Aliishimia ponticola</name>
    <dbReference type="NCBI Taxonomy" id="2499833"/>
    <lineage>
        <taxon>Bacteria</taxon>
        <taxon>Pseudomonadati</taxon>
        <taxon>Pseudomonadota</taxon>
        <taxon>Alphaproteobacteria</taxon>
        <taxon>Rhodobacterales</taxon>
        <taxon>Paracoccaceae</taxon>
        <taxon>Aliishimia</taxon>
    </lineage>
</organism>
<dbReference type="PANTHER" id="PTHR43757">
    <property type="entry name" value="AMINOMETHYLTRANSFERASE"/>
    <property type="match status" value="1"/>
</dbReference>
<feature type="domain" description="FAD dependent oxidoreductase" evidence="3">
    <location>
        <begin position="11"/>
        <end position="365"/>
    </location>
</feature>
<dbReference type="GO" id="GO:0016491">
    <property type="term" value="F:oxidoreductase activity"/>
    <property type="evidence" value="ECO:0007669"/>
    <property type="project" value="UniProtKB-KW"/>
</dbReference>
<dbReference type="InterPro" id="IPR013977">
    <property type="entry name" value="GcvT_C"/>
</dbReference>
<dbReference type="EMBL" id="SRKY01000006">
    <property type="protein sequence ID" value="THH34373.1"/>
    <property type="molecule type" value="Genomic_DNA"/>
</dbReference>
<evidence type="ECO:0000259" key="6">
    <source>
        <dbReference type="Pfam" id="PF16350"/>
    </source>
</evidence>
<dbReference type="RefSeq" id="WP_136464505.1">
    <property type="nucleotide sequence ID" value="NZ_SRKY01000006.1"/>
</dbReference>
<name>A0A4V3XJU1_9RHOB</name>
<dbReference type="Pfam" id="PF16350">
    <property type="entry name" value="FAO_M"/>
    <property type="match status" value="1"/>
</dbReference>
<dbReference type="Gene3D" id="3.50.50.60">
    <property type="entry name" value="FAD/NAD(P)-binding domain"/>
    <property type="match status" value="1"/>
</dbReference>
<dbReference type="Pfam" id="PF08669">
    <property type="entry name" value="GCV_T_C"/>
    <property type="match status" value="1"/>
</dbReference>
<evidence type="ECO:0000256" key="1">
    <source>
        <dbReference type="ARBA" id="ARBA00008609"/>
    </source>
</evidence>
<dbReference type="InterPro" id="IPR032503">
    <property type="entry name" value="FAO_M"/>
</dbReference>
<dbReference type="SUPFAM" id="SSF101790">
    <property type="entry name" value="Aminomethyltransferase beta-barrel domain"/>
    <property type="match status" value="1"/>
</dbReference>
<comment type="similarity">
    <text evidence="1">Belongs to the GcvT family.</text>
</comment>
<protein>
    <submittedName>
        <fullName evidence="7">FAD-dependent oxidoreductase</fullName>
    </submittedName>
</protein>
<dbReference type="InterPro" id="IPR036188">
    <property type="entry name" value="FAD/NAD-bd_sf"/>
</dbReference>
<dbReference type="SUPFAM" id="SSF54373">
    <property type="entry name" value="FAD-linked reductases, C-terminal domain"/>
    <property type="match status" value="1"/>
</dbReference>
<sequence>MTDSLPSHSSVVVIGGGIMGCSTLYHLAKLGVSDAILLERNELTSGTTWHSAAQVRALRNSRNLTRMIQYSVDLYSRLEEETGQNVGWIQKGSLSIATNPDRLTHIRRQESLAHAFGIDAHSISAQEAKERWPLMNADDVLGAVWSPDDGRVSPSDVCAALVKAAKKLNAKIFEKTGVTGILTENGRVRGVETTAGTVSCDAVAICTGLWSRDVGQMAGADVPLLACEHFYLLTKPVEGITGNMPTLSDHDNHLYIRDDSGGLLVGCFEPMGKPIEPGVLGADFAFGLLPEDWDHFEPMMTNALHRLPALETAQVKMLLNGPESFTPDGTFMLGETAETRGLFLGCGMNSVGMAAGGGAGMNLAHTIVHGHTAYDLSEADAKRFAPAFNSVQHLMARAPEILGTHYDIAYPGKQLKTARGLRQLPLHDRYVAAGAQFGQFYGWERPLYFGKTAEPTLGFGRPDWFENVKAEVAAAHERAAIFDASSFGKIDVKGPDAEAFLLHTCAGQMARAPGSVIYSAILNARGTFESDITAQRIAVDHYRLFVGTAAIKRDLAWLTRHSDGFNVTLTDTTEAYAVLGLMGPDAARIAAQVGAPELVDLRYFTQGEAHIAGHHVRAARLSYVGEAGWEITCRAENATAIYDTLCAAGATPAGLYAQTSMRIEKGFCAMGHELDGDLDPIEAGLDFAVRKSGGFIGSDALEQRRAAGATSQVVALAFDDDAAVPLGHEPIYAGGKIVGQTSSAAYGYRVGAPVALGHAAGLRQGDRVDVDIAREMYTATVTIGALFDPTGRRMKV</sequence>
<dbReference type="OrthoDB" id="7156675at2"/>
<gene>
    <name evidence="7" type="ORF">E4Z66_18200</name>
</gene>
<dbReference type="PANTHER" id="PTHR43757:SF2">
    <property type="entry name" value="AMINOMETHYLTRANSFERASE, MITOCHONDRIAL"/>
    <property type="match status" value="1"/>
</dbReference>
<dbReference type="Pfam" id="PF01571">
    <property type="entry name" value="GCV_T"/>
    <property type="match status" value="1"/>
</dbReference>
<feature type="domain" description="Aminomethyltransferase C-terminal" evidence="5">
    <location>
        <begin position="712"/>
        <end position="788"/>
    </location>
</feature>
<dbReference type="Proteomes" id="UP000306602">
    <property type="component" value="Unassembled WGS sequence"/>
</dbReference>
<comment type="caution">
    <text evidence="7">The sequence shown here is derived from an EMBL/GenBank/DDBJ whole genome shotgun (WGS) entry which is preliminary data.</text>
</comment>
<dbReference type="Gene3D" id="3.30.1360.120">
    <property type="entry name" value="Probable tRNA modification gtpase trme, domain 1"/>
    <property type="match status" value="1"/>
</dbReference>
<dbReference type="InterPro" id="IPR029043">
    <property type="entry name" value="GcvT/YgfZ_C"/>
</dbReference>
<feature type="domain" description="GCVT N-terminal" evidence="4">
    <location>
        <begin position="426"/>
        <end position="691"/>
    </location>
</feature>
<dbReference type="InterPro" id="IPR006076">
    <property type="entry name" value="FAD-dep_OxRdtase"/>
</dbReference>
<evidence type="ECO:0000256" key="2">
    <source>
        <dbReference type="ARBA" id="ARBA00023002"/>
    </source>
</evidence>
<evidence type="ECO:0000259" key="5">
    <source>
        <dbReference type="Pfam" id="PF08669"/>
    </source>
</evidence>
<dbReference type="InterPro" id="IPR006222">
    <property type="entry name" value="GCVT_N"/>
</dbReference>
<reference evidence="7 8" key="1">
    <citation type="submission" date="2019-04" db="EMBL/GenBank/DDBJ databases">
        <title>Shimia ponticola sp. nov., isolated from seawater.</title>
        <authorList>
            <person name="Kim Y.-O."/>
            <person name="Yoon J.-H."/>
        </authorList>
    </citation>
    <scope>NUCLEOTIDE SEQUENCE [LARGE SCALE GENOMIC DNA]</scope>
    <source>
        <strain evidence="7 8">MYP11</strain>
    </source>
</reference>
<dbReference type="AlphaFoldDB" id="A0A4V3XJU1"/>
<keyword evidence="8" id="KW-1185">Reference proteome</keyword>